<evidence type="ECO:0000256" key="2">
    <source>
        <dbReference type="SAM" id="Phobius"/>
    </source>
</evidence>
<dbReference type="EMBL" id="CP056069">
    <property type="protein sequence ID" value="UKK00343.2"/>
    <property type="molecule type" value="Genomic_DNA"/>
</dbReference>
<keyword evidence="2" id="KW-0812">Transmembrane</keyword>
<sequence length="521" mass="59951">MNIVYFIALVITFYKCNVYCSLFRNWNSIAKSTFKNGKDTYKSLLNKIKEKEEDCISLVSIDKHISSDVPVDLEYIKNSKDPYPCLTQITKNGFEFDINLDSDIHSELNYSKIINEAGCWKFVINEINSLDVDSCDFNGDASRSLIALAKTKCHFLRANRKFPTRKEGCVLNPSVLTHEEINELTIDGTNDDTVGDVEAGGGWDYNPCFVSYKGSDCEKIKRKIVSHCTSVMSESAFQMYHSDLNHIDNICFYLQSGEWNKRTEMNINKLTDSANNMVKVYKSVRDQFQLLNEQQSEQLNKAENLTIWIDSIKSDLGTVLTVITTVKDYQRKILDFITNFKTFFTYLMFVILGIVATSFEFTSNSRFKVILAIVTSCILETLLNKLFNQWLGIDVNKYISPEGQQYILRTLRISMGVYVALEWLYSFIWYKPAWKVMLTEVNELKKVIENPVIYIPNNSIKNLEEVRYTLDDFVEKFDGDDSEYTYESDVSSSEYDSEELGSDSEGIVEEYLESVADQSCE</sequence>
<keyword evidence="2" id="KW-0472">Membrane</keyword>
<evidence type="ECO:0000313" key="3">
    <source>
        <dbReference type="EMBL" id="UKK00343.2"/>
    </source>
</evidence>
<protein>
    <submittedName>
        <fullName evidence="3">Uncharacterized protein</fullName>
    </submittedName>
</protein>
<organism evidence="3 4">
    <name type="scientific">Theileria orientalis</name>
    <dbReference type="NCBI Taxonomy" id="68886"/>
    <lineage>
        <taxon>Eukaryota</taxon>
        <taxon>Sar</taxon>
        <taxon>Alveolata</taxon>
        <taxon>Apicomplexa</taxon>
        <taxon>Aconoidasida</taxon>
        <taxon>Piroplasmida</taxon>
        <taxon>Theileriidae</taxon>
        <taxon>Theileria</taxon>
    </lineage>
</organism>
<feature type="region of interest" description="Disordered" evidence="1">
    <location>
        <begin position="482"/>
        <end position="503"/>
    </location>
</feature>
<dbReference type="PANTHER" id="PTHR33538:SF2">
    <property type="entry name" value="PROTEIN GAMETE EXPRESSED 1"/>
    <property type="match status" value="1"/>
</dbReference>
<dbReference type="PANTHER" id="PTHR33538">
    <property type="entry name" value="PROTEIN GAMETE EXPRESSED 1"/>
    <property type="match status" value="1"/>
</dbReference>
<keyword evidence="2" id="KW-1133">Transmembrane helix</keyword>
<evidence type="ECO:0000313" key="4">
    <source>
        <dbReference type="Proteomes" id="UP000244811"/>
    </source>
</evidence>
<evidence type="ECO:0000256" key="1">
    <source>
        <dbReference type="SAM" id="MobiDB-lite"/>
    </source>
</evidence>
<feature type="transmembrane region" description="Helical" evidence="2">
    <location>
        <begin position="369"/>
        <end position="387"/>
    </location>
</feature>
<dbReference type="InterPro" id="IPR040346">
    <property type="entry name" value="GEX1/Brambleberry"/>
</dbReference>
<dbReference type="Proteomes" id="UP000244811">
    <property type="component" value="Chromosome 1"/>
</dbReference>
<proteinExistence type="predicted"/>
<reference evidence="3" key="1">
    <citation type="submission" date="2022-07" db="EMBL/GenBank/DDBJ databases">
        <title>Evaluation of T. orientalis genome assembly methods using nanopore sequencing and analysis of variation between genomes.</title>
        <authorList>
            <person name="Yam J."/>
            <person name="Micallef M.L."/>
            <person name="Liu M."/>
            <person name="Djordjevic S.P."/>
            <person name="Bogema D.R."/>
            <person name="Jenkins C."/>
        </authorList>
    </citation>
    <scope>NUCLEOTIDE SEQUENCE</scope>
    <source>
        <strain evidence="3">Goon Nure</strain>
    </source>
</reference>
<gene>
    <name evidence="3" type="ORF">MACK_000415</name>
</gene>
<feature type="transmembrane region" description="Helical" evidence="2">
    <location>
        <begin position="407"/>
        <end position="430"/>
    </location>
</feature>
<accession>A0A976M9U9</accession>
<dbReference type="AlphaFoldDB" id="A0A976M9U9"/>
<feature type="transmembrane region" description="Helical" evidence="2">
    <location>
        <begin position="343"/>
        <end position="362"/>
    </location>
</feature>
<name>A0A976M9U9_THEOR</name>